<dbReference type="InterPro" id="IPR003675">
    <property type="entry name" value="Rce1/LyrA-like_dom"/>
</dbReference>
<protein>
    <submittedName>
        <fullName evidence="3">Abortive infection protein</fullName>
    </submittedName>
</protein>
<dbReference type="Proteomes" id="UP000046155">
    <property type="component" value="Unassembled WGS sequence"/>
</dbReference>
<feature type="domain" description="CAAX prenyl protease 2/Lysostaphin resistance protein A-like" evidence="2">
    <location>
        <begin position="39"/>
        <end position="127"/>
    </location>
</feature>
<dbReference type="RefSeq" id="WP_084711140.1">
    <property type="nucleotide sequence ID" value="NZ_CDRZ01000258.1"/>
</dbReference>
<dbReference type="EMBL" id="CDRZ01000258">
    <property type="protein sequence ID" value="CEO89759.1"/>
    <property type="molecule type" value="Genomic_DNA"/>
</dbReference>
<proteinExistence type="predicted"/>
<dbReference type="AlphaFoldDB" id="A0A0B7MGM1"/>
<feature type="transmembrane region" description="Helical" evidence="1">
    <location>
        <begin position="71"/>
        <end position="89"/>
    </location>
</feature>
<evidence type="ECO:0000313" key="4">
    <source>
        <dbReference type="Proteomes" id="UP000046155"/>
    </source>
</evidence>
<reference evidence="4" key="1">
    <citation type="submission" date="2015-01" db="EMBL/GenBank/DDBJ databases">
        <authorList>
            <person name="Manzoor Shahid"/>
            <person name="Zubair Saima"/>
        </authorList>
    </citation>
    <scope>NUCLEOTIDE SEQUENCE [LARGE SCALE GENOMIC DNA]</scope>
    <source>
        <strain evidence="4">Sp3</strain>
    </source>
</reference>
<sequence>MGVFLVVTLIMAVIISLFPQPPQPQAIAELILNARGWEQILPLLLLVGVCAPVSEELFFRGFIYPVLRSRLGVVWGIIATACLFSLIHFDLVRFIPLALGGACLTIFCEKSQSLYPAIAAHSMWNTVMTLFVVFYQMTL</sequence>
<organism evidence="3 4">
    <name type="scientific">Syntrophaceticus schinkii</name>
    <dbReference type="NCBI Taxonomy" id="499207"/>
    <lineage>
        <taxon>Bacteria</taxon>
        <taxon>Bacillati</taxon>
        <taxon>Bacillota</taxon>
        <taxon>Clostridia</taxon>
        <taxon>Thermoanaerobacterales</taxon>
        <taxon>Thermoanaerobacterales Family III. Incertae Sedis</taxon>
        <taxon>Syntrophaceticus</taxon>
    </lineage>
</organism>
<evidence type="ECO:0000259" key="2">
    <source>
        <dbReference type="Pfam" id="PF02517"/>
    </source>
</evidence>
<keyword evidence="1" id="KW-0472">Membrane</keyword>
<dbReference type="GO" id="GO:0004175">
    <property type="term" value="F:endopeptidase activity"/>
    <property type="evidence" value="ECO:0007669"/>
    <property type="project" value="UniProtKB-ARBA"/>
</dbReference>
<gene>
    <name evidence="3" type="ORF">SSCH_60026</name>
</gene>
<dbReference type="OrthoDB" id="9782250at2"/>
<dbReference type="GO" id="GO:0080120">
    <property type="term" value="P:CAAX-box protein maturation"/>
    <property type="evidence" value="ECO:0007669"/>
    <property type="project" value="UniProtKB-ARBA"/>
</dbReference>
<feature type="transmembrane region" description="Helical" evidence="1">
    <location>
        <begin position="114"/>
        <end position="135"/>
    </location>
</feature>
<feature type="transmembrane region" description="Helical" evidence="1">
    <location>
        <begin position="40"/>
        <end position="59"/>
    </location>
</feature>
<evidence type="ECO:0000313" key="3">
    <source>
        <dbReference type="EMBL" id="CEO89759.1"/>
    </source>
</evidence>
<dbReference type="Pfam" id="PF02517">
    <property type="entry name" value="Rce1-like"/>
    <property type="match status" value="1"/>
</dbReference>
<name>A0A0B7MGM1_9FIRM</name>
<keyword evidence="1" id="KW-0812">Transmembrane</keyword>
<accession>A0A0B7MGM1</accession>
<keyword evidence="1" id="KW-1133">Transmembrane helix</keyword>
<dbReference type="PANTHER" id="PTHR43592:SF15">
    <property type="entry name" value="CAAX AMINO TERMINAL PROTEASE FAMILY PROTEIN"/>
    <property type="match status" value="1"/>
</dbReference>
<evidence type="ECO:0000256" key="1">
    <source>
        <dbReference type="SAM" id="Phobius"/>
    </source>
</evidence>
<keyword evidence="4" id="KW-1185">Reference proteome</keyword>
<dbReference type="PANTHER" id="PTHR43592">
    <property type="entry name" value="CAAX AMINO TERMINAL PROTEASE"/>
    <property type="match status" value="1"/>
</dbReference>